<name>A0AAW0BG43_9AGAR</name>
<comment type="caution">
    <text evidence="1">The sequence shown here is derived from an EMBL/GenBank/DDBJ whole genome shotgun (WGS) entry which is preliminary data.</text>
</comment>
<evidence type="ECO:0008006" key="3">
    <source>
        <dbReference type="Google" id="ProtNLM"/>
    </source>
</evidence>
<dbReference type="Proteomes" id="UP001362999">
    <property type="component" value="Unassembled WGS sequence"/>
</dbReference>
<dbReference type="AlphaFoldDB" id="A0AAW0BG43"/>
<dbReference type="EMBL" id="JAWWNJ010000034">
    <property type="protein sequence ID" value="KAK7025052.1"/>
    <property type="molecule type" value="Genomic_DNA"/>
</dbReference>
<keyword evidence="2" id="KW-1185">Reference proteome</keyword>
<sequence length="403" mass="45024">MGVPTFPPELWEAVIYEVEDVESLKACSLVSLIFRPPSQRILLSSFTVTTDNCDAACKLLAENSRVEQYISRLTIEDLRDIMVSEDYRESLSQFLAKLQNVRICTLVGIWYQHVYSSFQEKSEIPKLILGFLSHQTLSELHLSHLYIGPAILGGFFEVVPSITLHMVDVKEEEMLTSAFPLSASRPATVRSLAIVSSGSVGEFLASLQDISVSFPALQHLSIDSTQIESIAWARPLVVALSHTIKHLQLDCPKYVGWQLPPTFSRLPVLRKLQFSFADSRLAPQAKIEYISATIATMSSIAPLRMTPALTDLVIRQWVGDNDVDMTLYLPLMATLEATFANRDAPPRIHWVFAHYEEESVDLTQSAHGVRHGMPTTRDAGRLAISVRTPSRIFGRADRLLSTL</sequence>
<evidence type="ECO:0000313" key="1">
    <source>
        <dbReference type="EMBL" id="KAK7025052.1"/>
    </source>
</evidence>
<accession>A0AAW0BG43</accession>
<proteinExistence type="predicted"/>
<organism evidence="1 2">
    <name type="scientific">Favolaschia claudopus</name>
    <dbReference type="NCBI Taxonomy" id="2862362"/>
    <lineage>
        <taxon>Eukaryota</taxon>
        <taxon>Fungi</taxon>
        <taxon>Dikarya</taxon>
        <taxon>Basidiomycota</taxon>
        <taxon>Agaricomycotina</taxon>
        <taxon>Agaricomycetes</taxon>
        <taxon>Agaricomycetidae</taxon>
        <taxon>Agaricales</taxon>
        <taxon>Marasmiineae</taxon>
        <taxon>Mycenaceae</taxon>
        <taxon>Favolaschia</taxon>
    </lineage>
</organism>
<dbReference type="Gene3D" id="3.80.10.10">
    <property type="entry name" value="Ribonuclease Inhibitor"/>
    <property type="match status" value="1"/>
</dbReference>
<dbReference type="InterPro" id="IPR032675">
    <property type="entry name" value="LRR_dom_sf"/>
</dbReference>
<reference evidence="1 2" key="1">
    <citation type="journal article" date="2024" name="J Genomics">
        <title>Draft genome sequencing and assembly of Favolaschia claudopus CIRM-BRFM 2984 isolated from oak limbs.</title>
        <authorList>
            <person name="Navarro D."/>
            <person name="Drula E."/>
            <person name="Chaduli D."/>
            <person name="Cazenave R."/>
            <person name="Ahrendt S."/>
            <person name="Wang J."/>
            <person name="Lipzen A."/>
            <person name="Daum C."/>
            <person name="Barry K."/>
            <person name="Grigoriev I.V."/>
            <person name="Favel A."/>
            <person name="Rosso M.N."/>
            <person name="Martin F."/>
        </authorList>
    </citation>
    <scope>NUCLEOTIDE SEQUENCE [LARGE SCALE GENOMIC DNA]</scope>
    <source>
        <strain evidence="1 2">CIRM-BRFM 2984</strain>
    </source>
</reference>
<gene>
    <name evidence="1" type="ORF">R3P38DRAFT_1059585</name>
</gene>
<evidence type="ECO:0000313" key="2">
    <source>
        <dbReference type="Proteomes" id="UP001362999"/>
    </source>
</evidence>
<dbReference type="SUPFAM" id="SSF52047">
    <property type="entry name" value="RNI-like"/>
    <property type="match status" value="1"/>
</dbReference>
<protein>
    <recommendedName>
        <fullName evidence="3">F-box domain-containing protein</fullName>
    </recommendedName>
</protein>